<name>A0A1T5LAV4_9FIRM</name>
<sequence length="321" mass="36538">MSKKIIYECIDAGSDYCPCYLAETNDCITCSHLQGMEFCDCNWRGVCILTEYTWNGKKAKLPRKNFEARILDKKIIGDNLIIFKLITTKTFARYLKQPGSYVFIRDPHKPEYFDTPMSIMYANDRSGQIDIAVQIIGTKTKTLLETNEKLIVRGPYWNGILGLKELKTFKDSNALIIARGVALAPSVNILNYLIRNNNRITLIMDKGKFEDLFITDYIDENRILTIETNILEEKGKLLIQELIRNNSYDLCFSGGSDIQHKEIKGFLNELSPDTNFVVTNNKEICCGEGICGACCIKIGDEILKACKSQIDTAWIFREGEK</sequence>
<dbReference type="CDD" id="cd06192">
    <property type="entry name" value="DHOD_e_trans_like"/>
    <property type="match status" value="1"/>
</dbReference>
<dbReference type="EMBL" id="FUZT01000006">
    <property type="protein sequence ID" value="SKC72779.1"/>
    <property type="molecule type" value="Genomic_DNA"/>
</dbReference>
<dbReference type="AlphaFoldDB" id="A0A1T5LAV4"/>
<evidence type="ECO:0000313" key="2">
    <source>
        <dbReference type="Proteomes" id="UP000190285"/>
    </source>
</evidence>
<dbReference type="Proteomes" id="UP000190285">
    <property type="component" value="Unassembled WGS sequence"/>
</dbReference>
<reference evidence="2" key="1">
    <citation type="submission" date="2017-02" db="EMBL/GenBank/DDBJ databases">
        <authorList>
            <person name="Varghese N."/>
            <person name="Submissions S."/>
        </authorList>
    </citation>
    <scope>NUCLEOTIDE SEQUENCE [LARGE SCALE GENOMIC DNA]</scope>
    <source>
        <strain evidence="2">M1</strain>
    </source>
</reference>
<dbReference type="NCBIfam" id="NF004470">
    <property type="entry name" value="PRK05802.1"/>
    <property type="match status" value="1"/>
</dbReference>
<dbReference type="RefSeq" id="WP_244282087.1">
    <property type="nucleotide sequence ID" value="NZ_FUZT01000006.1"/>
</dbReference>
<dbReference type="InterPro" id="IPR039261">
    <property type="entry name" value="FNR_nucleotide-bd"/>
</dbReference>
<dbReference type="GO" id="GO:0051537">
    <property type="term" value="F:2 iron, 2 sulfur cluster binding"/>
    <property type="evidence" value="ECO:0007669"/>
    <property type="project" value="InterPro"/>
</dbReference>
<dbReference type="PROSITE" id="PS00197">
    <property type="entry name" value="2FE2S_FER_1"/>
    <property type="match status" value="1"/>
</dbReference>
<dbReference type="InterPro" id="IPR017938">
    <property type="entry name" value="Riboflavin_synthase-like_b-brl"/>
</dbReference>
<proteinExistence type="predicted"/>
<dbReference type="SUPFAM" id="SSF52343">
    <property type="entry name" value="Ferredoxin reductase-like, C-terminal NADP-linked domain"/>
    <property type="match status" value="1"/>
</dbReference>
<keyword evidence="2" id="KW-1185">Reference proteome</keyword>
<accession>A0A1T5LAV4</accession>
<gene>
    <name evidence="1" type="ORF">SAMN02194393_02645</name>
</gene>
<dbReference type="PANTHER" id="PTHR43513">
    <property type="entry name" value="DIHYDROOROTATE DEHYDROGENASE B (NAD(+)), ELECTRON TRANSFER SUBUNIT"/>
    <property type="match status" value="1"/>
</dbReference>
<dbReference type="Gene3D" id="2.40.30.10">
    <property type="entry name" value="Translation factors"/>
    <property type="match status" value="1"/>
</dbReference>
<organism evidence="1 2">
    <name type="scientific">Maledivibacter halophilus</name>
    <dbReference type="NCBI Taxonomy" id="36842"/>
    <lineage>
        <taxon>Bacteria</taxon>
        <taxon>Bacillati</taxon>
        <taxon>Bacillota</taxon>
        <taxon>Clostridia</taxon>
        <taxon>Peptostreptococcales</taxon>
        <taxon>Caminicellaceae</taxon>
        <taxon>Maledivibacter</taxon>
    </lineage>
</organism>
<dbReference type="SUPFAM" id="SSF63380">
    <property type="entry name" value="Riboflavin synthase domain-like"/>
    <property type="match status" value="1"/>
</dbReference>
<dbReference type="InterPro" id="IPR006058">
    <property type="entry name" value="2Fe2S_fd_BS"/>
</dbReference>
<dbReference type="STRING" id="36842.SAMN02194393_02645"/>
<dbReference type="PANTHER" id="PTHR43513:SF3">
    <property type="entry name" value="DIHYDROOROTATE DEHYDROGENASE B (NAD(+)), ELECTRON TRANSFER SUBUNIT-RELATED"/>
    <property type="match status" value="1"/>
</dbReference>
<dbReference type="InterPro" id="IPR050353">
    <property type="entry name" value="PyrK_electron_transfer"/>
</dbReference>
<evidence type="ECO:0000313" key="1">
    <source>
        <dbReference type="EMBL" id="SKC72779.1"/>
    </source>
</evidence>
<protein>
    <submittedName>
        <fullName evidence="1">NAD(P)H-flavin reductase</fullName>
    </submittedName>
</protein>